<keyword evidence="1" id="KW-0812">Transmembrane</keyword>
<keyword evidence="3" id="KW-1185">Reference proteome</keyword>
<gene>
    <name evidence="2" type="ORF">SLITO_v1c04630</name>
</gene>
<evidence type="ECO:0008006" key="4">
    <source>
        <dbReference type="Google" id="ProtNLM"/>
    </source>
</evidence>
<evidence type="ECO:0000256" key="1">
    <source>
        <dbReference type="SAM" id="Phobius"/>
    </source>
</evidence>
<feature type="transmembrane region" description="Helical" evidence="1">
    <location>
        <begin position="251"/>
        <end position="271"/>
    </location>
</feature>
<dbReference type="STRING" id="216942.SLITO_v1c04630"/>
<dbReference type="AlphaFoldDB" id="A0A0K1W1Q6"/>
<feature type="transmembrane region" description="Helical" evidence="1">
    <location>
        <begin position="55"/>
        <end position="76"/>
    </location>
</feature>
<accession>A0A0K1W1Q6</accession>
<dbReference type="PATRIC" id="fig|216942.3.peg.466"/>
<organism evidence="2 3">
    <name type="scientific">Spiroplasma litorale</name>
    <dbReference type="NCBI Taxonomy" id="216942"/>
    <lineage>
        <taxon>Bacteria</taxon>
        <taxon>Bacillati</taxon>
        <taxon>Mycoplasmatota</taxon>
        <taxon>Mollicutes</taxon>
        <taxon>Entomoplasmatales</taxon>
        <taxon>Spiroplasmataceae</taxon>
        <taxon>Spiroplasma</taxon>
    </lineage>
</organism>
<reference evidence="2 3" key="1">
    <citation type="journal article" date="2015" name="Genome Announc.">
        <title>Complete Genome Sequence of Spiroplasma litorale TN-1T (DSM 21781), a Bacterium Isolated from a Green-Eyed Horsefly (Tabanus nigrovittatus).</title>
        <authorList>
            <person name="Lo W.S."/>
            <person name="Lai Y.C."/>
            <person name="Lien Y.W."/>
            <person name="Wang T.H."/>
            <person name="Kuo C.H."/>
        </authorList>
    </citation>
    <scope>NUCLEOTIDE SEQUENCE [LARGE SCALE GENOMIC DNA]</scope>
    <source>
        <strain evidence="2 3">TN-1</strain>
    </source>
</reference>
<dbReference type="EMBL" id="CP012357">
    <property type="protein sequence ID" value="AKX34116.1"/>
    <property type="molecule type" value="Genomic_DNA"/>
</dbReference>
<protein>
    <recommendedName>
        <fullName evidence="4">ABC transporter permease</fullName>
    </recommendedName>
</protein>
<feature type="transmembrane region" description="Helical" evidence="1">
    <location>
        <begin position="97"/>
        <end position="123"/>
    </location>
</feature>
<feature type="transmembrane region" description="Helical" evidence="1">
    <location>
        <begin position="24"/>
        <end position="43"/>
    </location>
</feature>
<feature type="transmembrane region" description="Helical" evidence="1">
    <location>
        <begin position="143"/>
        <end position="164"/>
    </location>
</feature>
<keyword evidence="1" id="KW-1133">Transmembrane helix</keyword>
<dbReference type="Proteomes" id="UP000067476">
    <property type="component" value="Chromosome"/>
</dbReference>
<feature type="transmembrane region" description="Helical" evidence="1">
    <location>
        <begin position="176"/>
        <end position="194"/>
    </location>
</feature>
<keyword evidence="1" id="KW-0472">Membrane</keyword>
<dbReference type="KEGG" id="sll:SLITO_v1c04630"/>
<evidence type="ECO:0000313" key="2">
    <source>
        <dbReference type="EMBL" id="AKX34116.1"/>
    </source>
</evidence>
<proteinExistence type="predicted"/>
<name>A0A0K1W1Q6_9MOLU</name>
<sequence length="280" mass="33076">MWAKNNFKNTFVIFLKNNFSNYKTYVWSFLLPFILFFALITINTNIFKNILLPPLLLNILSISIFCTSFFISITIIDWKKRFYLKKLLLGNLNKRDFLISIYLINVILNTVSFLINYITYLILCKTGYLVIHVKILSNLNFGVWILYIMTMLLTIFFLTVLSFFLTSLSKKRSVNLLYIIIILFFTIIFSDTVLNPKIMNNNLLLLIIGYFNPIKYFVWSGMMVSSYAIFDKYGFTQILPRENSAYIPFDSMYQSLIPCLIFVAIILYLYIRFFAWGDKK</sequence>
<evidence type="ECO:0000313" key="3">
    <source>
        <dbReference type="Proteomes" id="UP000067476"/>
    </source>
</evidence>
<feature type="transmembrane region" description="Helical" evidence="1">
    <location>
        <begin position="214"/>
        <end position="230"/>
    </location>
</feature>